<evidence type="ECO:0000313" key="2">
    <source>
        <dbReference type="Proteomes" id="UP000257109"/>
    </source>
</evidence>
<name>A0A371I8A4_MUCPR</name>
<proteinExistence type="predicted"/>
<feature type="non-terminal residue" evidence="1">
    <location>
        <position position="1"/>
    </location>
</feature>
<keyword evidence="2" id="KW-1185">Reference proteome</keyword>
<dbReference type="OrthoDB" id="1744372at2759"/>
<accession>A0A371I8A4</accession>
<dbReference type="Proteomes" id="UP000257109">
    <property type="component" value="Unassembled WGS sequence"/>
</dbReference>
<gene>
    <name evidence="1" type="ORF">CR513_04086</name>
</gene>
<evidence type="ECO:0000313" key="1">
    <source>
        <dbReference type="EMBL" id="RDY11283.1"/>
    </source>
</evidence>
<dbReference type="EMBL" id="QJKJ01000671">
    <property type="protein sequence ID" value="RDY11283.1"/>
    <property type="molecule type" value="Genomic_DNA"/>
</dbReference>
<comment type="caution">
    <text evidence="1">The sequence shown here is derived from an EMBL/GenBank/DDBJ whole genome shotgun (WGS) entry which is preliminary data.</text>
</comment>
<dbReference type="AlphaFoldDB" id="A0A371I8A4"/>
<protein>
    <submittedName>
        <fullName evidence="1">Uncharacterized protein</fullName>
    </submittedName>
</protein>
<reference evidence="1" key="1">
    <citation type="submission" date="2018-05" db="EMBL/GenBank/DDBJ databases">
        <title>Draft genome of Mucuna pruriens seed.</title>
        <authorList>
            <person name="Nnadi N.E."/>
            <person name="Vos R."/>
            <person name="Hasami M.H."/>
            <person name="Devisetty U.K."/>
            <person name="Aguiy J.C."/>
        </authorList>
    </citation>
    <scope>NUCLEOTIDE SEQUENCE [LARGE SCALE GENOMIC DNA]</scope>
    <source>
        <strain evidence="1">JCA_2017</strain>
    </source>
</reference>
<sequence>MRRSLERTWYKKPTKKITRTADNNKLTPSWEGPFRVSEEVKKGAYHLEHHDIKKIPRTWNVLNLRLYYS</sequence>
<organism evidence="1 2">
    <name type="scientific">Mucuna pruriens</name>
    <name type="common">Velvet bean</name>
    <name type="synonym">Dolichos pruriens</name>
    <dbReference type="NCBI Taxonomy" id="157652"/>
    <lineage>
        <taxon>Eukaryota</taxon>
        <taxon>Viridiplantae</taxon>
        <taxon>Streptophyta</taxon>
        <taxon>Embryophyta</taxon>
        <taxon>Tracheophyta</taxon>
        <taxon>Spermatophyta</taxon>
        <taxon>Magnoliopsida</taxon>
        <taxon>eudicotyledons</taxon>
        <taxon>Gunneridae</taxon>
        <taxon>Pentapetalae</taxon>
        <taxon>rosids</taxon>
        <taxon>fabids</taxon>
        <taxon>Fabales</taxon>
        <taxon>Fabaceae</taxon>
        <taxon>Papilionoideae</taxon>
        <taxon>50 kb inversion clade</taxon>
        <taxon>NPAAA clade</taxon>
        <taxon>indigoferoid/millettioid clade</taxon>
        <taxon>Phaseoleae</taxon>
        <taxon>Mucuna</taxon>
    </lineage>
</organism>